<evidence type="ECO:0000256" key="1">
    <source>
        <dbReference type="ARBA" id="ARBA00006817"/>
    </source>
</evidence>
<evidence type="ECO:0000313" key="3">
    <source>
        <dbReference type="EMBL" id="RPD40599.1"/>
    </source>
</evidence>
<gene>
    <name evidence="3" type="ORF">EG028_14975</name>
</gene>
<comment type="similarity">
    <text evidence="1">Belongs to the AHA1 family.</text>
</comment>
<evidence type="ECO:0000259" key="2">
    <source>
        <dbReference type="Pfam" id="PF08327"/>
    </source>
</evidence>
<keyword evidence="4" id="KW-1185">Reference proteome</keyword>
<dbReference type="CDD" id="cd07814">
    <property type="entry name" value="SRPBCC_CalC_Aha1-like"/>
    <property type="match status" value="1"/>
</dbReference>
<dbReference type="OrthoDB" id="287565at2"/>
<reference evidence="4" key="1">
    <citation type="submission" date="2018-11" db="EMBL/GenBank/DDBJ databases">
        <title>Chitinophaga lutea sp.nov., isolate from arsenic contaminated soil.</title>
        <authorList>
            <person name="Zong Y."/>
        </authorList>
    </citation>
    <scope>NUCLEOTIDE SEQUENCE [LARGE SCALE GENOMIC DNA]</scope>
    <source>
        <strain evidence="4">YLT18</strain>
    </source>
</reference>
<name>A0A3N4MLX9_9BACT</name>
<dbReference type="SUPFAM" id="SSF55961">
    <property type="entry name" value="Bet v1-like"/>
    <property type="match status" value="1"/>
</dbReference>
<organism evidence="3 4">
    <name type="scientific">Chitinophaga barathri</name>
    <dbReference type="NCBI Taxonomy" id="1647451"/>
    <lineage>
        <taxon>Bacteria</taxon>
        <taxon>Pseudomonadati</taxon>
        <taxon>Bacteroidota</taxon>
        <taxon>Chitinophagia</taxon>
        <taxon>Chitinophagales</taxon>
        <taxon>Chitinophagaceae</taxon>
        <taxon>Chitinophaga</taxon>
    </lineage>
</organism>
<dbReference type="EMBL" id="RMBX01000007">
    <property type="protein sequence ID" value="RPD40599.1"/>
    <property type="molecule type" value="Genomic_DNA"/>
</dbReference>
<comment type="caution">
    <text evidence="3">The sequence shown here is derived from an EMBL/GenBank/DDBJ whole genome shotgun (WGS) entry which is preliminary data.</text>
</comment>
<dbReference type="AlphaFoldDB" id="A0A3N4MLX9"/>
<dbReference type="Gene3D" id="3.30.530.20">
    <property type="match status" value="1"/>
</dbReference>
<feature type="domain" description="Activator of Hsp90 ATPase homologue 1/2-like C-terminal" evidence="2">
    <location>
        <begin position="12"/>
        <end position="128"/>
    </location>
</feature>
<dbReference type="RefSeq" id="WP_120517085.1">
    <property type="nucleotide sequence ID" value="NZ_QXZY01000008.1"/>
</dbReference>
<accession>A0A3N4MLX9</accession>
<proteinExistence type="inferred from homology"/>
<dbReference type="Pfam" id="PF08327">
    <property type="entry name" value="AHSA1"/>
    <property type="match status" value="1"/>
</dbReference>
<evidence type="ECO:0000313" key="4">
    <source>
        <dbReference type="Proteomes" id="UP000279089"/>
    </source>
</evidence>
<dbReference type="InterPro" id="IPR023393">
    <property type="entry name" value="START-like_dom_sf"/>
</dbReference>
<sequence length="136" mass="15344">MADIRHNLVIKAAPGKVYQAVTTQEGLESWWCKNTTAQPETGFVNLFIFGQHRNEMKVTELAPDKRAAWECVHSIGEWIGTKVSFDLEEKNGNTLLRFTHGGWREVTDMFAACSFDWAIFLKSLKSYCETGTGQPA</sequence>
<dbReference type="InterPro" id="IPR013538">
    <property type="entry name" value="ASHA1/2-like_C"/>
</dbReference>
<protein>
    <submittedName>
        <fullName evidence="3">SRPBCC domain-containing protein</fullName>
    </submittedName>
</protein>
<dbReference type="Proteomes" id="UP000279089">
    <property type="component" value="Unassembled WGS sequence"/>
</dbReference>